<dbReference type="HAMAP" id="MF_00501">
    <property type="entry name" value="Ribosomal_bL31_1"/>
    <property type="match status" value="1"/>
</dbReference>
<feature type="binding site" evidence="7">
    <location>
        <position position="38"/>
    </location>
    <ligand>
        <name>Zn(2+)</name>
        <dbReference type="ChEBI" id="CHEBI:29105"/>
    </ligand>
</feature>
<keyword evidence="4 7" id="KW-0689">Ribosomal protein</keyword>
<feature type="binding site" evidence="7">
    <location>
        <position position="16"/>
    </location>
    <ligand>
        <name>Zn(2+)</name>
        <dbReference type="ChEBI" id="CHEBI:29105"/>
    </ligand>
</feature>
<evidence type="ECO:0000256" key="2">
    <source>
        <dbReference type="ARBA" id="ARBA00022730"/>
    </source>
</evidence>
<sequence>MKKDIHPEYVTTTVTCTCGNTFETKSTVTDGSIHAEVCSACHPFYTGKQKIMDTGGRVARFQKRYGNQK</sequence>
<keyword evidence="3 7" id="KW-0694">RNA-binding</keyword>
<dbReference type="InterPro" id="IPR027491">
    <property type="entry name" value="Ribosomal_bL31_A"/>
</dbReference>
<feature type="binding site" evidence="7">
    <location>
        <position position="18"/>
    </location>
    <ligand>
        <name>Zn(2+)</name>
        <dbReference type="ChEBI" id="CHEBI:29105"/>
    </ligand>
</feature>
<dbReference type="GO" id="GO:0019843">
    <property type="term" value="F:rRNA binding"/>
    <property type="evidence" value="ECO:0007669"/>
    <property type="project" value="UniProtKB-KW"/>
</dbReference>
<evidence type="ECO:0000256" key="4">
    <source>
        <dbReference type="ARBA" id="ARBA00022980"/>
    </source>
</evidence>
<feature type="binding site" evidence="7">
    <location>
        <position position="41"/>
    </location>
    <ligand>
        <name>Zn(2+)</name>
        <dbReference type="ChEBI" id="CHEBI:29105"/>
    </ligand>
</feature>
<keyword evidence="5 7" id="KW-0687">Ribonucleoprotein</keyword>
<gene>
    <name evidence="7 8" type="primary">rpmE</name>
    <name evidence="8" type="ORF">Dac01nite_20680</name>
</gene>
<dbReference type="PROSITE" id="PS01143">
    <property type="entry name" value="RIBOSOMAL_L31"/>
    <property type="match status" value="1"/>
</dbReference>
<evidence type="ECO:0000256" key="7">
    <source>
        <dbReference type="HAMAP-Rule" id="MF_00501"/>
    </source>
</evidence>
<reference evidence="8" key="1">
    <citation type="submission" date="2021-01" db="EMBL/GenBank/DDBJ databases">
        <title>Whole genome shotgun sequence of Demequina activiva NBRC 110675.</title>
        <authorList>
            <person name="Komaki H."/>
            <person name="Tamura T."/>
        </authorList>
    </citation>
    <scope>NUCLEOTIDE SEQUENCE</scope>
    <source>
        <strain evidence="8">NBRC 110675</strain>
    </source>
</reference>
<dbReference type="GO" id="GO:1990904">
    <property type="term" value="C:ribonucleoprotein complex"/>
    <property type="evidence" value="ECO:0007669"/>
    <property type="project" value="UniProtKB-KW"/>
</dbReference>
<evidence type="ECO:0000256" key="3">
    <source>
        <dbReference type="ARBA" id="ARBA00022884"/>
    </source>
</evidence>
<keyword evidence="7" id="KW-0862">Zinc</keyword>
<proteinExistence type="inferred from homology"/>
<dbReference type="AlphaFoldDB" id="A0A919UKI9"/>
<evidence type="ECO:0000313" key="8">
    <source>
        <dbReference type="EMBL" id="GIG55316.1"/>
    </source>
</evidence>
<dbReference type="NCBIfam" id="NF001809">
    <property type="entry name" value="PRK00528.1"/>
    <property type="match status" value="1"/>
</dbReference>
<evidence type="ECO:0000256" key="6">
    <source>
        <dbReference type="ARBA" id="ARBA00035687"/>
    </source>
</evidence>
<dbReference type="GO" id="GO:0003735">
    <property type="term" value="F:structural constituent of ribosome"/>
    <property type="evidence" value="ECO:0007669"/>
    <property type="project" value="InterPro"/>
</dbReference>
<dbReference type="Gene3D" id="4.10.830.30">
    <property type="entry name" value="Ribosomal protein L31"/>
    <property type="match status" value="1"/>
</dbReference>
<dbReference type="InterPro" id="IPR034704">
    <property type="entry name" value="Ribosomal_bL28/bL31-like_sf"/>
</dbReference>
<comment type="function">
    <text evidence="7">Binds the 23S rRNA.</text>
</comment>
<dbReference type="RefSeq" id="WP_203656662.1">
    <property type="nucleotide sequence ID" value="NZ_BONR01000004.1"/>
</dbReference>
<dbReference type="EMBL" id="BONR01000004">
    <property type="protein sequence ID" value="GIG55316.1"/>
    <property type="molecule type" value="Genomic_DNA"/>
</dbReference>
<dbReference type="NCBIfam" id="TIGR00105">
    <property type="entry name" value="L31"/>
    <property type="match status" value="1"/>
</dbReference>
<dbReference type="Proteomes" id="UP000652354">
    <property type="component" value="Unassembled WGS sequence"/>
</dbReference>
<name>A0A919UKI9_9MICO</name>
<dbReference type="GO" id="GO:0046872">
    <property type="term" value="F:metal ion binding"/>
    <property type="evidence" value="ECO:0007669"/>
    <property type="project" value="UniProtKB-KW"/>
</dbReference>
<dbReference type="InterPro" id="IPR042105">
    <property type="entry name" value="Ribosomal_bL31_sf"/>
</dbReference>
<comment type="cofactor">
    <cofactor evidence="7">
        <name>Zn(2+)</name>
        <dbReference type="ChEBI" id="CHEBI:29105"/>
    </cofactor>
    <text evidence="7">Binds 1 zinc ion per subunit.</text>
</comment>
<keyword evidence="9" id="KW-1185">Reference proteome</keyword>
<dbReference type="InterPro" id="IPR002150">
    <property type="entry name" value="Ribosomal_bL31"/>
</dbReference>
<comment type="caution">
    <text evidence="8">The sequence shown here is derived from an EMBL/GenBank/DDBJ whole genome shotgun (WGS) entry which is preliminary data.</text>
</comment>
<dbReference type="PANTHER" id="PTHR33280">
    <property type="entry name" value="50S RIBOSOMAL PROTEIN L31, CHLOROPLASTIC"/>
    <property type="match status" value="1"/>
</dbReference>
<evidence type="ECO:0000256" key="5">
    <source>
        <dbReference type="ARBA" id="ARBA00023274"/>
    </source>
</evidence>
<dbReference type="PANTHER" id="PTHR33280:SF1">
    <property type="entry name" value="LARGE RIBOSOMAL SUBUNIT PROTEIN BL31C"/>
    <property type="match status" value="1"/>
</dbReference>
<dbReference type="GO" id="GO:0005840">
    <property type="term" value="C:ribosome"/>
    <property type="evidence" value="ECO:0007669"/>
    <property type="project" value="UniProtKB-KW"/>
</dbReference>
<protein>
    <recommendedName>
        <fullName evidence="6 7">Large ribosomal subunit protein bL31</fullName>
    </recommendedName>
</protein>
<dbReference type="SUPFAM" id="SSF143800">
    <property type="entry name" value="L28p-like"/>
    <property type="match status" value="1"/>
</dbReference>
<evidence type="ECO:0000313" key="9">
    <source>
        <dbReference type="Proteomes" id="UP000652354"/>
    </source>
</evidence>
<dbReference type="PRINTS" id="PR01249">
    <property type="entry name" value="RIBOSOMALL31"/>
</dbReference>
<comment type="subunit">
    <text evidence="7">Part of the 50S ribosomal subunit.</text>
</comment>
<accession>A0A919UKI9</accession>
<dbReference type="Pfam" id="PF01197">
    <property type="entry name" value="Ribosomal_L31"/>
    <property type="match status" value="1"/>
</dbReference>
<organism evidence="8 9">
    <name type="scientific">Demequina activiva</name>
    <dbReference type="NCBI Taxonomy" id="1582364"/>
    <lineage>
        <taxon>Bacteria</taxon>
        <taxon>Bacillati</taxon>
        <taxon>Actinomycetota</taxon>
        <taxon>Actinomycetes</taxon>
        <taxon>Micrococcales</taxon>
        <taxon>Demequinaceae</taxon>
        <taxon>Demequina</taxon>
    </lineage>
</organism>
<comment type="similarity">
    <text evidence="1 7">Belongs to the bacterial ribosomal protein bL31 family. Type A subfamily.</text>
</comment>
<dbReference type="NCBIfam" id="NF000612">
    <property type="entry name" value="PRK00019.1"/>
    <property type="match status" value="1"/>
</dbReference>
<dbReference type="GO" id="GO:0006412">
    <property type="term" value="P:translation"/>
    <property type="evidence" value="ECO:0007669"/>
    <property type="project" value="UniProtKB-UniRule"/>
</dbReference>
<keyword evidence="2 7" id="KW-0699">rRNA-binding</keyword>
<evidence type="ECO:0000256" key="1">
    <source>
        <dbReference type="ARBA" id="ARBA00009296"/>
    </source>
</evidence>
<keyword evidence="7" id="KW-0479">Metal-binding</keyword>